<comment type="catalytic activity">
    <reaction evidence="1">
        <text>(7,8-dihydropterin-6-yl)methyl diphosphate + 4-aminobenzoate = 7,8-dihydropteroate + diphosphate</text>
        <dbReference type="Rhea" id="RHEA:19949"/>
        <dbReference type="ChEBI" id="CHEBI:17836"/>
        <dbReference type="ChEBI" id="CHEBI:17839"/>
        <dbReference type="ChEBI" id="CHEBI:33019"/>
        <dbReference type="ChEBI" id="CHEBI:72950"/>
        <dbReference type="EC" id="2.5.1.15"/>
    </reaction>
</comment>
<dbReference type="GO" id="GO:0046872">
    <property type="term" value="F:metal ion binding"/>
    <property type="evidence" value="ECO:0007669"/>
    <property type="project" value="UniProtKB-KW"/>
</dbReference>
<dbReference type="GO" id="GO:0005829">
    <property type="term" value="C:cytosol"/>
    <property type="evidence" value="ECO:0007669"/>
    <property type="project" value="TreeGrafter"/>
</dbReference>
<organism evidence="11">
    <name type="scientific">hydrothermal vent metagenome</name>
    <dbReference type="NCBI Taxonomy" id="652676"/>
    <lineage>
        <taxon>unclassified sequences</taxon>
        <taxon>metagenomes</taxon>
        <taxon>ecological metagenomes</taxon>
    </lineage>
</organism>
<comment type="cofactor">
    <cofactor evidence="2">
        <name>Mg(2+)</name>
        <dbReference type="ChEBI" id="CHEBI:18420"/>
    </cofactor>
</comment>
<dbReference type="EMBL" id="UOFZ01000145">
    <property type="protein sequence ID" value="VAX13942.1"/>
    <property type="molecule type" value="Genomic_DNA"/>
</dbReference>
<evidence type="ECO:0000256" key="4">
    <source>
        <dbReference type="ARBA" id="ARBA00011738"/>
    </source>
</evidence>
<dbReference type="Gene3D" id="3.20.20.20">
    <property type="entry name" value="Dihydropteroate synthase-like"/>
    <property type="match status" value="1"/>
</dbReference>
<protein>
    <recommendedName>
        <fullName evidence="5">dihydropteroate synthase</fullName>
        <ecNumber evidence="5">2.5.1.15</ecNumber>
    </recommendedName>
</protein>
<dbReference type="InterPro" id="IPR000489">
    <property type="entry name" value="Pterin-binding_dom"/>
</dbReference>
<reference evidence="11" key="1">
    <citation type="submission" date="2018-06" db="EMBL/GenBank/DDBJ databases">
        <authorList>
            <person name="Zhirakovskaya E."/>
        </authorList>
    </citation>
    <scope>NUCLEOTIDE SEQUENCE</scope>
</reference>
<dbReference type="PROSITE" id="PS00793">
    <property type="entry name" value="DHPS_2"/>
    <property type="match status" value="1"/>
</dbReference>
<dbReference type="CDD" id="cd00739">
    <property type="entry name" value="DHPS"/>
    <property type="match status" value="1"/>
</dbReference>
<dbReference type="FunFam" id="3.20.20.20:FF:000004">
    <property type="entry name" value="Dihydropteroate synthase"/>
    <property type="match status" value="1"/>
</dbReference>
<evidence type="ECO:0000313" key="11">
    <source>
        <dbReference type="EMBL" id="VAX13942.1"/>
    </source>
</evidence>
<dbReference type="PROSITE" id="PS50972">
    <property type="entry name" value="PTERIN_BINDING"/>
    <property type="match status" value="1"/>
</dbReference>
<comment type="pathway">
    <text evidence="3">Cofactor biosynthesis; tetrahydrofolate biosynthesis; 7,8-dihydrofolate from 2-amino-4-hydroxy-6-hydroxymethyl-7,8-dihydropteridine diphosphate and 4-aminobenzoate: step 1/2.</text>
</comment>
<dbReference type="GO" id="GO:0046656">
    <property type="term" value="P:folic acid biosynthetic process"/>
    <property type="evidence" value="ECO:0007669"/>
    <property type="project" value="UniProtKB-KW"/>
</dbReference>
<dbReference type="SUPFAM" id="SSF51717">
    <property type="entry name" value="Dihydropteroate synthetase-like"/>
    <property type="match status" value="1"/>
</dbReference>
<dbReference type="Pfam" id="PF00809">
    <property type="entry name" value="Pterin_bind"/>
    <property type="match status" value="1"/>
</dbReference>
<dbReference type="GO" id="GO:0004156">
    <property type="term" value="F:dihydropteroate synthase activity"/>
    <property type="evidence" value="ECO:0007669"/>
    <property type="project" value="UniProtKB-EC"/>
</dbReference>
<evidence type="ECO:0000256" key="5">
    <source>
        <dbReference type="ARBA" id="ARBA00012458"/>
    </source>
</evidence>
<keyword evidence="9" id="KW-0289">Folate biosynthesis</keyword>
<keyword evidence="7" id="KW-0479">Metal-binding</keyword>
<evidence type="ECO:0000259" key="10">
    <source>
        <dbReference type="PROSITE" id="PS50972"/>
    </source>
</evidence>
<dbReference type="AlphaFoldDB" id="A0A3B1BCX8"/>
<feature type="domain" description="Pterin-binding" evidence="10">
    <location>
        <begin position="17"/>
        <end position="269"/>
    </location>
</feature>
<dbReference type="PROSITE" id="PS00792">
    <property type="entry name" value="DHPS_1"/>
    <property type="match status" value="1"/>
</dbReference>
<dbReference type="InterPro" id="IPR045031">
    <property type="entry name" value="DHP_synth-like"/>
</dbReference>
<evidence type="ECO:0000256" key="2">
    <source>
        <dbReference type="ARBA" id="ARBA00001946"/>
    </source>
</evidence>
<keyword evidence="8" id="KW-0460">Magnesium</keyword>
<comment type="subunit">
    <text evidence="4">Homodimer.</text>
</comment>
<proteinExistence type="predicted"/>
<keyword evidence="6 11" id="KW-0808">Transferase</keyword>
<dbReference type="InterPro" id="IPR006390">
    <property type="entry name" value="DHP_synth_dom"/>
</dbReference>
<dbReference type="PANTHER" id="PTHR20941:SF1">
    <property type="entry name" value="FOLIC ACID SYNTHESIS PROTEIN FOL1"/>
    <property type="match status" value="1"/>
</dbReference>
<sequence length="277" mass="30033">MNVLASCHGRSLDLSHPRIMGILNITPDSFSDGGRFFNTDDALRQVEKMLAEGADIIDIGGESTRPGAQTVSVDQELARVIPLIERLRAESEAFISVDTSKATVMREAVAAGADIINDVCALREHEAVETAAVLQTPVCLMHMQGEPRNMQHQPEYQDVVVEVTAFLEARIDACEKAGIAREQIIIDPGFGFGKTLAHNLALFRQLPDLQSFGLPILVGVSRKSMIDAVLDIPVQERMPASVALAGLAVWLGASIIRTHDVRETFDAVKMCHAVVNG</sequence>
<dbReference type="NCBIfam" id="TIGR01496">
    <property type="entry name" value="DHPS"/>
    <property type="match status" value="1"/>
</dbReference>
<name>A0A3B1BCX8_9ZZZZ</name>
<dbReference type="EC" id="2.5.1.15" evidence="5"/>
<evidence type="ECO:0000256" key="3">
    <source>
        <dbReference type="ARBA" id="ARBA00004763"/>
    </source>
</evidence>
<accession>A0A3B1BCX8</accession>
<evidence type="ECO:0000256" key="7">
    <source>
        <dbReference type="ARBA" id="ARBA00022723"/>
    </source>
</evidence>
<dbReference type="PANTHER" id="PTHR20941">
    <property type="entry name" value="FOLATE SYNTHESIS PROTEINS"/>
    <property type="match status" value="1"/>
</dbReference>
<evidence type="ECO:0000256" key="9">
    <source>
        <dbReference type="ARBA" id="ARBA00022909"/>
    </source>
</evidence>
<evidence type="ECO:0000256" key="6">
    <source>
        <dbReference type="ARBA" id="ARBA00022679"/>
    </source>
</evidence>
<dbReference type="InterPro" id="IPR011005">
    <property type="entry name" value="Dihydropteroate_synth-like_sf"/>
</dbReference>
<evidence type="ECO:0000256" key="1">
    <source>
        <dbReference type="ARBA" id="ARBA00000012"/>
    </source>
</evidence>
<gene>
    <name evidence="11" type="ORF">MNBD_GAMMA24-418</name>
</gene>
<dbReference type="GO" id="GO:0046654">
    <property type="term" value="P:tetrahydrofolate biosynthetic process"/>
    <property type="evidence" value="ECO:0007669"/>
    <property type="project" value="TreeGrafter"/>
</dbReference>
<evidence type="ECO:0000256" key="8">
    <source>
        <dbReference type="ARBA" id="ARBA00022842"/>
    </source>
</evidence>